<dbReference type="GeneID" id="100201532"/>
<dbReference type="Pfam" id="PF02996">
    <property type="entry name" value="Prefoldin"/>
    <property type="match status" value="1"/>
</dbReference>
<dbReference type="RefSeq" id="XP_065648080.1">
    <property type="nucleotide sequence ID" value="XM_065792008.1"/>
</dbReference>
<comment type="subunit">
    <text evidence="3">Heterohexamer of two PFD-alpha type and four PFD-beta type subunits.</text>
</comment>
<gene>
    <name evidence="5" type="primary">LOC100201532</name>
</gene>
<proteinExistence type="inferred from homology"/>
<evidence type="ECO:0000256" key="1">
    <source>
        <dbReference type="ARBA" id="ARBA00010048"/>
    </source>
</evidence>
<evidence type="ECO:0000256" key="3">
    <source>
        <dbReference type="PIRNR" id="PIRNR016396"/>
    </source>
</evidence>
<dbReference type="Gene3D" id="1.10.287.370">
    <property type="match status" value="1"/>
</dbReference>
<dbReference type="PIRSF" id="PIRSF016396">
    <property type="entry name" value="Prefoldin_subunit_3"/>
    <property type="match status" value="1"/>
</dbReference>
<reference evidence="5" key="1">
    <citation type="submission" date="2025-08" db="UniProtKB">
        <authorList>
            <consortium name="RefSeq"/>
        </authorList>
    </citation>
    <scope>IDENTIFICATION</scope>
</reference>
<keyword evidence="4" id="KW-1185">Reference proteome</keyword>
<dbReference type="InterPro" id="IPR009053">
    <property type="entry name" value="Prefoldin"/>
</dbReference>
<organism evidence="4 5">
    <name type="scientific">Hydra vulgaris</name>
    <name type="common">Hydra</name>
    <name type="synonym">Hydra attenuata</name>
    <dbReference type="NCBI Taxonomy" id="6087"/>
    <lineage>
        <taxon>Eukaryota</taxon>
        <taxon>Metazoa</taxon>
        <taxon>Cnidaria</taxon>
        <taxon>Hydrozoa</taxon>
        <taxon>Hydroidolina</taxon>
        <taxon>Anthoathecata</taxon>
        <taxon>Aplanulata</taxon>
        <taxon>Hydridae</taxon>
        <taxon>Hydra</taxon>
    </lineage>
</organism>
<dbReference type="InterPro" id="IPR016655">
    <property type="entry name" value="PFD3"/>
</dbReference>
<evidence type="ECO:0000256" key="2">
    <source>
        <dbReference type="ARBA" id="ARBA00023186"/>
    </source>
</evidence>
<evidence type="ECO:0000313" key="4">
    <source>
        <dbReference type="Proteomes" id="UP001652625"/>
    </source>
</evidence>
<dbReference type="SUPFAM" id="SSF46579">
    <property type="entry name" value="Prefoldin"/>
    <property type="match status" value="1"/>
</dbReference>
<dbReference type="PANTHER" id="PTHR12409">
    <property type="entry name" value="PREFOLDIN SUBUNIT 3"/>
    <property type="match status" value="1"/>
</dbReference>
<name>A0ABM4BGF5_HYDVU</name>
<dbReference type="PANTHER" id="PTHR12409:SF0">
    <property type="entry name" value="PREFOLDIN SUBUNIT 3"/>
    <property type="match status" value="1"/>
</dbReference>
<evidence type="ECO:0000313" key="5">
    <source>
        <dbReference type="RefSeq" id="XP_065648080.1"/>
    </source>
</evidence>
<dbReference type="CDD" id="cd23156">
    <property type="entry name" value="Prefoldin_3"/>
    <property type="match status" value="1"/>
</dbReference>
<keyword evidence="2 3" id="KW-0143">Chaperone</keyword>
<accession>A0ABM4BGF5</accession>
<protein>
    <recommendedName>
        <fullName evidence="3">Prefoldin subunit 3</fullName>
    </recommendedName>
</protein>
<sequence>MTETPLVKKKHRGIPEALFLNDVDAYMVKESSSEAALQKLDEQFQKYRFMESNLLNKKIRLSTQIPDIKATLSSINFLKNKKVNEKEPLKTQFMLSDQLFVHAKVPTTDKVCLWLGANVMLEYNIDEADELLKKNLSAAESQLLELDNDLDYLRDQITTTEVSMARIYNWDVKRRQKLKTSS</sequence>
<dbReference type="Proteomes" id="UP001652625">
    <property type="component" value="Chromosome 03"/>
</dbReference>
<comment type="function">
    <text evidence="3">Binds specifically to cytosolic chaperonin (c-CPN) and transfers target proteins to it. Binds to nascent polypeptide chain and promotes folding in an environment in which there are many competing pathways for nonnative proteins.</text>
</comment>
<comment type="similarity">
    <text evidence="1 3">Belongs to the prefoldin subunit alpha family.</text>
</comment>
<dbReference type="InterPro" id="IPR004127">
    <property type="entry name" value="Prefoldin_subunit_alpha"/>
</dbReference>